<evidence type="ECO:0000313" key="2">
    <source>
        <dbReference type="EMBL" id="OAG06026.1"/>
    </source>
</evidence>
<feature type="domain" description="Heterokaryon incompatibility" evidence="1">
    <location>
        <begin position="51"/>
        <end position="95"/>
    </location>
</feature>
<dbReference type="Pfam" id="PF06985">
    <property type="entry name" value="HET"/>
    <property type="match status" value="1"/>
</dbReference>
<name>A0A177CFB2_9PLEO</name>
<evidence type="ECO:0000259" key="1">
    <source>
        <dbReference type="Pfam" id="PF06985"/>
    </source>
</evidence>
<dbReference type="GeneID" id="28767658"/>
<gene>
    <name evidence="2" type="ORF">CC84DRAFT_1244899</name>
</gene>
<dbReference type="EMBL" id="KV441552">
    <property type="protein sequence ID" value="OAG06026.1"/>
    <property type="molecule type" value="Genomic_DNA"/>
</dbReference>
<dbReference type="PANTHER" id="PTHR24148:SF73">
    <property type="entry name" value="HET DOMAIN PROTEIN (AFU_ORTHOLOGUE AFUA_8G01020)"/>
    <property type="match status" value="1"/>
</dbReference>
<dbReference type="RefSeq" id="XP_018036391.1">
    <property type="nucleotide sequence ID" value="XM_018184172.1"/>
</dbReference>
<proteinExistence type="predicted"/>
<dbReference type="InParanoid" id="A0A177CFB2"/>
<dbReference type="Proteomes" id="UP000077069">
    <property type="component" value="Unassembled WGS sequence"/>
</dbReference>
<dbReference type="InterPro" id="IPR010730">
    <property type="entry name" value="HET"/>
</dbReference>
<reference evidence="2 3" key="1">
    <citation type="submission" date="2016-05" db="EMBL/GenBank/DDBJ databases">
        <title>Comparative analysis of secretome profiles of manganese(II)-oxidizing ascomycete fungi.</title>
        <authorList>
            <consortium name="DOE Joint Genome Institute"/>
            <person name="Zeiner C.A."/>
            <person name="Purvine S.O."/>
            <person name="Zink E.M."/>
            <person name="Wu S."/>
            <person name="Pasa-Tolic L."/>
            <person name="Chaput D.L."/>
            <person name="Haridas S."/>
            <person name="Grigoriev I.V."/>
            <person name="Santelli C.M."/>
            <person name="Hansel C.M."/>
        </authorList>
    </citation>
    <scope>NUCLEOTIDE SEQUENCE [LARGE SCALE GENOMIC DNA]</scope>
    <source>
        <strain evidence="2 3">AP3s5-JAC2a</strain>
    </source>
</reference>
<dbReference type="OrthoDB" id="2157530at2759"/>
<organism evidence="2 3">
    <name type="scientific">Paraphaeosphaeria sporulosa</name>
    <dbReference type="NCBI Taxonomy" id="1460663"/>
    <lineage>
        <taxon>Eukaryota</taxon>
        <taxon>Fungi</taxon>
        <taxon>Dikarya</taxon>
        <taxon>Ascomycota</taxon>
        <taxon>Pezizomycotina</taxon>
        <taxon>Dothideomycetes</taxon>
        <taxon>Pleosporomycetidae</taxon>
        <taxon>Pleosporales</taxon>
        <taxon>Massarineae</taxon>
        <taxon>Didymosphaeriaceae</taxon>
        <taxon>Paraphaeosphaeria</taxon>
    </lineage>
</organism>
<accession>A0A177CFB2</accession>
<sequence length="95" mass="11075">MQTLRDMSGYDSNLLSRSFVLLGRISLPRPDNMQRASPSGNAQFAFFLLEYRRRGTKMPLWVDAVCIDQSNTSERTYQVRMMDRIYSEAECVVVW</sequence>
<dbReference type="PANTHER" id="PTHR24148">
    <property type="entry name" value="ANKYRIN REPEAT DOMAIN-CONTAINING PROTEIN 39 HOMOLOG-RELATED"/>
    <property type="match status" value="1"/>
</dbReference>
<dbReference type="AlphaFoldDB" id="A0A177CFB2"/>
<dbReference type="InterPro" id="IPR052895">
    <property type="entry name" value="HetReg/Transcr_Mod"/>
</dbReference>
<protein>
    <submittedName>
        <fullName evidence="2">HET-domain-containing protein</fullName>
    </submittedName>
</protein>
<evidence type="ECO:0000313" key="3">
    <source>
        <dbReference type="Proteomes" id="UP000077069"/>
    </source>
</evidence>
<keyword evidence="3" id="KW-1185">Reference proteome</keyword>